<dbReference type="GO" id="GO:0033214">
    <property type="term" value="P:siderophore-iron import into cell"/>
    <property type="evidence" value="ECO:0007669"/>
    <property type="project" value="TreeGrafter"/>
</dbReference>
<dbReference type="CDD" id="cd06550">
    <property type="entry name" value="TM_ABC_iron-siderophores_like"/>
    <property type="match status" value="1"/>
</dbReference>
<dbReference type="PANTHER" id="PTHR30472:SF25">
    <property type="entry name" value="ABC TRANSPORTER PERMEASE PROTEIN MJ0876-RELATED"/>
    <property type="match status" value="1"/>
</dbReference>
<comment type="similarity">
    <text evidence="2">Belongs to the binding-protein-dependent transport system permease family. FecCD subfamily.</text>
</comment>
<feature type="transmembrane region" description="Helical" evidence="8">
    <location>
        <begin position="250"/>
        <end position="278"/>
    </location>
</feature>
<dbReference type="GO" id="GO:0005886">
    <property type="term" value="C:plasma membrane"/>
    <property type="evidence" value="ECO:0007669"/>
    <property type="project" value="UniProtKB-SubCell"/>
</dbReference>
<keyword evidence="4" id="KW-1003">Cell membrane</keyword>
<keyword evidence="6 8" id="KW-1133">Transmembrane helix</keyword>
<feature type="transmembrane region" description="Helical" evidence="8">
    <location>
        <begin position="12"/>
        <end position="41"/>
    </location>
</feature>
<evidence type="ECO:0000256" key="7">
    <source>
        <dbReference type="ARBA" id="ARBA00023136"/>
    </source>
</evidence>
<evidence type="ECO:0000256" key="5">
    <source>
        <dbReference type="ARBA" id="ARBA00022692"/>
    </source>
</evidence>
<dbReference type="InterPro" id="IPR000522">
    <property type="entry name" value="ABC_transptr_permease_BtuC"/>
</dbReference>
<evidence type="ECO:0000256" key="4">
    <source>
        <dbReference type="ARBA" id="ARBA00022475"/>
    </source>
</evidence>
<evidence type="ECO:0000256" key="8">
    <source>
        <dbReference type="SAM" id="Phobius"/>
    </source>
</evidence>
<keyword evidence="5 8" id="KW-0812">Transmembrane</keyword>
<sequence length="342" mass="36113">MTVYRRVTLSRVLQISALMLLIFVVICVVSLSLGSVHIGFIEVFKSLVGSFTGDSSLSSQEELIIFSVRLPRIIFAAIVGASLSLGGVVFQAILRNPLADPYILGISGGSALGAIIGIVIGAGSFYLGIPMLAFVGALATVFLVFVVAGSVKGPMSDNSLLLSGVVVNAFFSAAILFFLSIVNSMELHSITFWLMGDLSGASAKEICLAAICLLVGFVLLYSQASKLNLIVQGEDTAQHLGVHVEKTKQVLLIITSLIISVAVSLAGIIGFVGIMVPHLMRLVFGSDHRLLLPVSALFGASFLIVADTIARIVLAPAELPVGVITALFGAPYFIFLLKRNKY</sequence>
<feature type="transmembrane region" description="Helical" evidence="8">
    <location>
        <begin position="290"/>
        <end position="310"/>
    </location>
</feature>
<reference evidence="9" key="1">
    <citation type="journal article" date="2015" name="Proc. Natl. Acad. Sci. U.S.A.">
        <title>Networks of energetic and metabolic interactions define dynamics in microbial communities.</title>
        <authorList>
            <person name="Embree M."/>
            <person name="Liu J.K."/>
            <person name="Al-Bassam M.M."/>
            <person name="Zengler K."/>
        </authorList>
    </citation>
    <scope>NUCLEOTIDE SEQUENCE</scope>
</reference>
<evidence type="ECO:0000256" key="1">
    <source>
        <dbReference type="ARBA" id="ARBA00004651"/>
    </source>
</evidence>
<feature type="transmembrane region" description="Helical" evidence="8">
    <location>
        <begin position="73"/>
        <end position="94"/>
    </location>
</feature>
<feature type="transmembrane region" description="Helical" evidence="8">
    <location>
        <begin position="126"/>
        <end position="148"/>
    </location>
</feature>
<dbReference type="PANTHER" id="PTHR30472">
    <property type="entry name" value="FERRIC ENTEROBACTIN TRANSPORT SYSTEM PERMEASE PROTEIN"/>
    <property type="match status" value="1"/>
</dbReference>
<dbReference type="Pfam" id="PF01032">
    <property type="entry name" value="FecCD"/>
    <property type="match status" value="1"/>
</dbReference>
<keyword evidence="3" id="KW-0813">Transport</keyword>
<feature type="transmembrane region" description="Helical" evidence="8">
    <location>
        <begin position="317"/>
        <end position="337"/>
    </location>
</feature>
<evidence type="ECO:0000256" key="3">
    <source>
        <dbReference type="ARBA" id="ARBA00022448"/>
    </source>
</evidence>
<keyword evidence="7 8" id="KW-0472">Membrane</keyword>
<evidence type="ECO:0000256" key="2">
    <source>
        <dbReference type="ARBA" id="ARBA00007935"/>
    </source>
</evidence>
<protein>
    <submittedName>
        <fullName evidence="9">Vitamin b12 abc transporter, permease component btuc</fullName>
    </submittedName>
</protein>
<dbReference type="GO" id="GO:0022857">
    <property type="term" value="F:transmembrane transporter activity"/>
    <property type="evidence" value="ECO:0007669"/>
    <property type="project" value="InterPro"/>
</dbReference>
<evidence type="ECO:0000256" key="6">
    <source>
        <dbReference type="ARBA" id="ARBA00022989"/>
    </source>
</evidence>
<dbReference type="AlphaFoldDB" id="A0A0W8FST5"/>
<evidence type="ECO:0000313" key="9">
    <source>
        <dbReference type="EMBL" id="KUG23949.1"/>
    </source>
</evidence>
<dbReference type="EMBL" id="LNQE01000876">
    <property type="protein sequence ID" value="KUG23949.1"/>
    <property type="molecule type" value="Genomic_DNA"/>
</dbReference>
<gene>
    <name evidence="9" type="ORF">ASZ90_006247</name>
</gene>
<proteinExistence type="inferred from homology"/>
<organism evidence="9">
    <name type="scientific">hydrocarbon metagenome</name>
    <dbReference type="NCBI Taxonomy" id="938273"/>
    <lineage>
        <taxon>unclassified sequences</taxon>
        <taxon>metagenomes</taxon>
        <taxon>ecological metagenomes</taxon>
    </lineage>
</organism>
<accession>A0A0W8FST5</accession>
<comment type="caution">
    <text evidence="9">The sequence shown here is derived from an EMBL/GenBank/DDBJ whole genome shotgun (WGS) entry which is preliminary data.</text>
</comment>
<feature type="transmembrane region" description="Helical" evidence="8">
    <location>
        <begin position="202"/>
        <end position="221"/>
    </location>
</feature>
<feature type="transmembrane region" description="Helical" evidence="8">
    <location>
        <begin position="160"/>
        <end position="182"/>
    </location>
</feature>
<feature type="transmembrane region" description="Helical" evidence="8">
    <location>
        <begin position="101"/>
        <end position="120"/>
    </location>
</feature>
<dbReference type="FunFam" id="1.10.3470.10:FF:000001">
    <property type="entry name" value="Vitamin B12 ABC transporter permease BtuC"/>
    <property type="match status" value="1"/>
</dbReference>
<name>A0A0W8FST5_9ZZZZ</name>
<dbReference type="InterPro" id="IPR037294">
    <property type="entry name" value="ABC_BtuC-like"/>
</dbReference>
<comment type="subcellular location">
    <subcellularLocation>
        <location evidence="1">Cell membrane</location>
        <topology evidence="1">Multi-pass membrane protein</topology>
    </subcellularLocation>
</comment>
<dbReference type="SUPFAM" id="SSF81345">
    <property type="entry name" value="ABC transporter involved in vitamin B12 uptake, BtuC"/>
    <property type="match status" value="1"/>
</dbReference>
<dbReference type="Gene3D" id="1.10.3470.10">
    <property type="entry name" value="ABC transporter involved in vitamin B12 uptake, BtuC"/>
    <property type="match status" value="1"/>
</dbReference>